<organism evidence="17 18">
    <name type="scientific">Emticicia aquatilis</name>
    <dbReference type="NCBI Taxonomy" id="1537369"/>
    <lineage>
        <taxon>Bacteria</taxon>
        <taxon>Pseudomonadati</taxon>
        <taxon>Bacteroidota</taxon>
        <taxon>Cytophagia</taxon>
        <taxon>Cytophagales</taxon>
        <taxon>Leadbetterellaceae</taxon>
        <taxon>Emticicia</taxon>
    </lineage>
</organism>
<evidence type="ECO:0008006" key="19">
    <source>
        <dbReference type="Google" id="ProtNLM"/>
    </source>
</evidence>
<name>A0A917DL15_9BACT</name>
<sequence>MRLTFIFLFFAATSTFAQKGFDKKHKPAAGKNDLPTGQFIEVDGQKNDRNARQSSLPAISTKFVSKLKVTHDSETGGVLMIENLSKSPAPNARKGLQVMALDFLGDVKTTLKIEDPNQELEMVNMESDEIGMTHIQLQQKYKNIPVYGGEIWLHTKGEKIDVLNGRNFPTPNLPSITPTLSEDKAIAFAMTDVAKKSIVQKAGVTGQLLGKMQNTAELIIYHKDGNFVDERLAYNLTVRPNMLERWTYFVDANTGEVLKKFNNTCSLDGPFTATARDLAGISRTFSVQQSGSTYYMLDTQRPMYNKTTSKLPDDPVGGIWTIDAQNSTSDNMKYSQVTTNSLNNWNATAVSAHYNAGICYDYYRTKFGRNSLDGKGSTIISVINIADDDGKGMDNAYWNGEFMGYGNGRDAFKPLAGALDVGGHEMTHGVVEATARLEYQNQSGALNESFADIFGAMIDRDDWTLGEDVIKAGSFPSGALRSLSNPNQGGKNDPGYQPKTMSQYANLPNTDDGDNGGVHVNSGIPNYAFYLFASNTSVGKDKAEQVYYRALTKYLTRTSKFVDARLAVVRSAADLYPSDVSIQNAAKAAFDAVGIADPNGTSGGTNTTPPAPTQTQQNIPVNNGGDFILVFEPSSGKLYTAKANAAVSEYRAISSSGCLAKPSVTDDGLFAYFVGKDKNIRRISLTGNYTETKISSDGVWGNVAVSKDGKRLAALTDAGDKYMYIYNIENNYTRYRLQLYNPTYSTGVNTGEVQYADSFEWDYSGETIIYDAFNSVKSLSGTIEFWDVGFIKAWDITKNAIGSGKIEKLFTDLEAGESIGNPSYSKNSQDVIAFDYFTEDEPDTYYQIAIDLSKTGDDALDGINKNNDVGYPGYSRLDDKMLFNTLNGKQQDVNIIGIDKNKISPTGTAKQFLPDASWAVWYAQGTRSTTTTKTDQTINFGSIADKNIGESFTVSASSSSNLAVTFSVGSGDISISGNTVKVGTNAGKASIKATQTGNTQYNAATTTQTFCIIPAAPRITLSGGVYVITGGKNFQWYVAGNPVGGQTTATTLKPDLNGVYTVKAITDDGCFSAASNSIENKIAVLANEPNESIKVVIYPNPTADELRIELPMGVIFKEANFYSTTGKNTMSFDKLSSGNSVNIRELPKGLYTVKIETSQGSVVRKVIRE</sequence>
<reference evidence="17" key="1">
    <citation type="journal article" date="2014" name="Int. J. Syst. Evol. Microbiol.">
        <title>Complete genome sequence of Corynebacterium casei LMG S-19264T (=DSM 44701T), isolated from a smear-ripened cheese.</title>
        <authorList>
            <consortium name="US DOE Joint Genome Institute (JGI-PGF)"/>
            <person name="Walter F."/>
            <person name="Albersmeier A."/>
            <person name="Kalinowski J."/>
            <person name="Ruckert C."/>
        </authorList>
    </citation>
    <scope>NUCLEOTIDE SEQUENCE</scope>
    <source>
        <strain evidence="17">CGMCC 1.15958</strain>
    </source>
</reference>
<keyword evidence="6" id="KW-0378">Hydrolase</keyword>
<dbReference type="InterPro" id="IPR025711">
    <property type="entry name" value="PepSY"/>
</dbReference>
<evidence type="ECO:0000259" key="16">
    <source>
        <dbReference type="Pfam" id="PF18962"/>
    </source>
</evidence>
<dbReference type="Gene3D" id="1.10.390.10">
    <property type="entry name" value="Neutral Protease Domain 2"/>
    <property type="match status" value="1"/>
</dbReference>
<evidence type="ECO:0000256" key="5">
    <source>
        <dbReference type="ARBA" id="ARBA00022729"/>
    </source>
</evidence>
<dbReference type="RefSeq" id="WP_188764487.1">
    <property type="nucleotide sequence ID" value="NZ_BMKK01000001.1"/>
</dbReference>
<feature type="domain" description="Peptidase M4 C-terminal" evidence="13">
    <location>
        <begin position="435"/>
        <end position="595"/>
    </location>
</feature>
<dbReference type="InterPro" id="IPR001570">
    <property type="entry name" value="Peptidase_M4_C_domain"/>
</dbReference>
<dbReference type="AlphaFoldDB" id="A0A917DL15"/>
<evidence type="ECO:0000259" key="12">
    <source>
        <dbReference type="Pfam" id="PF01447"/>
    </source>
</evidence>
<feature type="active site" description="Proton donor" evidence="10">
    <location>
        <position position="519"/>
    </location>
</feature>
<comment type="cofactor">
    <cofactor evidence="1">
        <name>Zn(2+)</name>
        <dbReference type="ChEBI" id="CHEBI:29105"/>
    </cofactor>
</comment>
<comment type="similarity">
    <text evidence="2">Belongs to the peptidase M4 family.</text>
</comment>
<dbReference type="InterPro" id="IPR023612">
    <property type="entry name" value="Peptidase_M4"/>
</dbReference>
<keyword evidence="8" id="KW-0482">Metalloprotease</keyword>
<gene>
    <name evidence="17" type="ORF">GCM10011514_05850</name>
</gene>
<dbReference type="GO" id="GO:0006508">
    <property type="term" value="P:proteolysis"/>
    <property type="evidence" value="ECO:0007669"/>
    <property type="project" value="UniProtKB-KW"/>
</dbReference>
<comment type="caution">
    <text evidence="17">The sequence shown here is derived from an EMBL/GenBank/DDBJ whole genome shotgun (WGS) entry which is preliminary data.</text>
</comment>
<dbReference type="InterPro" id="IPR026444">
    <property type="entry name" value="Secre_tail"/>
</dbReference>
<dbReference type="Pfam" id="PF02868">
    <property type="entry name" value="Peptidase_M4_C"/>
    <property type="match status" value="1"/>
</dbReference>
<feature type="domain" description="PepSY" evidence="14">
    <location>
        <begin position="221"/>
        <end position="260"/>
    </location>
</feature>
<keyword evidence="9" id="KW-0865">Zymogen</keyword>
<feature type="region of interest" description="Disordered" evidence="11">
    <location>
        <begin position="599"/>
        <end position="618"/>
    </location>
</feature>
<dbReference type="InterPro" id="IPR027268">
    <property type="entry name" value="Peptidase_M4/M1_CTD_sf"/>
</dbReference>
<dbReference type="SUPFAM" id="SSF69322">
    <property type="entry name" value="Tricorn protease domain 2"/>
    <property type="match status" value="1"/>
</dbReference>
<keyword evidence="3" id="KW-0645">Protease</keyword>
<dbReference type="EMBL" id="BMKK01000001">
    <property type="protein sequence ID" value="GGD44655.1"/>
    <property type="molecule type" value="Genomic_DNA"/>
</dbReference>
<dbReference type="InterPro" id="IPR050728">
    <property type="entry name" value="Zinc_Metalloprotease_M4"/>
</dbReference>
<feature type="compositionally biased region" description="Low complexity" evidence="11">
    <location>
        <begin position="604"/>
        <end position="618"/>
    </location>
</feature>
<evidence type="ECO:0000259" key="13">
    <source>
        <dbReference type="Pfam" id="PF02868"/>
    </source>
</evidence>
<evidence type="ECO:0000256" key="2">
    <source>
        <dbReference type="ARBA" id="ARBA00009388"/>
    </source>
</evidence>
<dbReference type="SUPFAM" id="SSF55486">
    <property type="entry name" value="Metalloproteases ('zincins'), catalytic domain"/>
    <property type="match status" value="1"/>
</dbReference>
<evidence type="ECO:0000256" key="9">
    <source>
        <dbReference type="ARBA" id="ARBA00023145"/>
    </source>
</evidence>
<evidence type="ECO:0000256" key="3">
    <source>
        <dbReference type="ARBA" id="ARBA00022670"/>
    </source>
</evidence>
<reference evidence="17" key="2">
    <citation type="submission" date="2020-09" db="EMBL/GenBank/DDBJ databases">
        <authorList>
            <person name="Sun Q."/>
            <person name="Zhou Y."/>
        </authorList>
    </citation>
    <scope>NUCLEOTIDE SEQUENCE</scope>
    <source>
        <strain evidence="17">CGMCC 1.15958</strain>
    </source>
</reference>
<keyword evidence="7" id="KW-0862">Zinc</keyword>
<proteinExistence type="inferred from homology"/>
<evidence type="ECO:0000256" key="11">
    <source>
        <dbReference type="SAM" id="MobiDB-lite"/>
    </source>
</evidence>
<evidence type="ECO:0000256" key="6">
    <source>
        <dbReference type="ARBA" id="ARBA00022801"/>
    </source>
</evidence>
<evidence type="ECO:0000256" key="10">
    <source>
        <dbReference type="PIRSR" id="PIRSR623612-1"/>
    </source>
</evidence>
<dbReference type="InterPro" id="IPR013856">
    <property type="entry name" value="Peptidase_M4_domain"/>
</dbReference>
<evidence type="ECO:0000259" key="14">
    <source>
        <dbReference type="Pfam" id="PF03413"/>
    </source>
</evidence>
<dbReference type="PANTHER" id="PTHR33794">
    <property type="entry name" value="BACILLOLYSIN"/>
    <property type="match status" value="1"/>
</dbReference>
<dbReference type="Gene3D" id="3.10.450.490">
    <property type="match status" value="1"/>
</dbReference>
<dbReference type="Gene3D" id="3.10.450.40">
    <property type="match status" value="1"/>
</dbReference>
<protein>
    <recommendedName>
        <fullName evidence="19">T9SS C-terminal target domain-containing protein</fullName>
    </recommendedName>
</protein>
<dbReference type="InterPro" id="IPR011044">
    <property type="entry name" value="Quino_amine_DH_bsu"/>
</dbReference>
<dbReference type="GO" id="GO:0046872">
    <property type="term" value="F:metal ion binding"/>
    <property type="evidence" value="ECO:0007669"/>
    <property type="project" value="UniProtKB-KW"/>
</dbReference>
<feature type="domain" description="Peptidase M4" evidence="12">
    <location>
        <begin position="273"/>
        <end position="432"/>
    </location>
</feature>
<feature type="active site" evidence="10">
    <location>
        <position position="425"/>
    </location>
</feature>
<dbReference type="Gene3D" id="3.10.170.10">
    <property type="match status" value="1"/>
</dbReference>
<evidence type="ECO:0000256" key="4">
    <source>
        <dbReference type="ARBA" id="ARBA00022723"/>
    </source>
</evidence>
<evidence type="ECO:0000313" key="18">
    <source>
        <dbReference type="Proteomes" id="UP000609064"/>
    </source>
</evidence>
<evidence type="ECO:0000259" key="15">
    <source>
        <dbReference type="Pfam" id="PF07504"/>
    </source>
</evidence>
<dbReference type="Pfam" id="PF03413">
    <property type="entry name" value="PepSY"/>
    <property type="match status" value="1"/>
</dbReference>
<evidence type="ECO:0000256" key="8">
    <source>
        <dbReference type="ARBA" id="ARBA00023049"/>
    </source>
</evidence>
<dbReference type="Proteomes" id="UP000609064">
    <property type="component" value="Unassembled WGS sequence"/>
</dbReference>
<dbReference type="Pfam" id="PF07504">
    <property type="entry name" value="FTP"/>
    <property type="match status" value="1"/>
</dbReference>
<feature type="domain" description="Secretion system C-terminal sorting" evidence="16">
    <location>
        <begin position="1097"/>
        <end position="1167"/>
    </location>
</feature>
<dbReference type="Pfam" id="PF18962">
    <property type="entry name" value="Por_Secre_tail"/>
    <property type="match status" value="1"/>
</dbReference>
<dbReference type="PANTHER" id="PTHR33794:SF1">
    <property type="entry name" value="BACILLOLYSIN"/>
    <property type="match status" value="1"/>
</dbReference>
<evidence type="ECO:0000313" key="17">
    <source>
        <dbReference type="EMBL" id="GGD44655.1"/>
    </source>
</evidence>
<keyword evidence="18" id="KW-1185">Reference proteome</keyword>
<keyword evidence="5" id="KW-0732">Signal</keyword>
<dbReference type="Pfam" id="PF01447">
    <property type="entry name" value="Peptidase_M4"/>
    <property type="match status" value="1"/>
</dbReference>
<dbReference type="GO" id="GO:0004222">
    <property type="term" value="F:metalloendopeptidase activity"/>
    <property type="evidence" value="ECO:0007669"/>
    <property type="project" value="InterPro"/>
</dbReference>
<feature type="region of interest" description="Disordered" evidence="11">
    <location>
        <begin position="480"/>
        <end position="500"/>
    </location>
</feature>
<dbReference type="InterPro" id="IPR011096">
    <property type="entry name" value="FTP_domain"/>
</dbReference>
<evidence type="ECO:0000256" key="1">
    <source>
        <dbReference type="ARBA" id="ARBA00001947"/>
    </source>
</evidence>
<dbReference type="NCBIfam" id="TIGR04183">
    <property type="entry name" value="Por_Secre_tail"/>
    <property type="match status" value="1"/>
</dbReference>
<dbReference type="PRINTS" id="PR00730">
    <property type="entry name" value="THERMOLYSIN"/>
</dbReference>
<accession>A0A917DL15</accession>
<evidence type="ECO:0000256" key="7">
    <source>
        <dbReference type="ARBA" id="ARBA00022833"/>
    </source>
</evidence>
<feature type="domain" description="FTP" evidence="15">
    <location>
        <begin position="119"/>
        <end position="164"/>
    </location>
</feature>
<dbReference type="SUPFAM" id="SSF50969">
    <property type="entry name" value="YVTN repeat-like/Quinoprotein amine dehydrogenase"/>
    <property type="match status" value="1"/>
</dbReference>
<dbReference type="CDD" id="cd09597">
    <property type="entry name" value="M4_TLP"/>
    <property type="match status" value="1"/>
</dbReference>
<keyword evidence="4" id="KW-0479">Metal-binding</keyword>